<dbReference type="SUPFAM" id="SSF51905">
    <property type="entry name" value="FAD/NAD(P)-binding domain"/>
    <property type="match status" value="1"/>
</dbReference>
<reference evidence="3" key="1">
    <citation type="submission" date="2020-12" db="EMBL/GenBank/DDBJ databases">
        <title>Bacterial taxonomy.</title>
        <authorList>
            <person name="Pan X."/>
        </authorList>
    </citation>
    <scope>NUCLEOTIDE SEQUENCE</scope>
    <source>
        <strain evidence="3">B2012</strain>
    </source>
</reference>
<feature type="domain" description="GCVT N-terminal" evidence="2">
    <location>
        <begin position="490"/>
        <end position="743"/>
    </location>
</feature>
<dbReference type="EMBL" id="JAEKJA010000006">
    <property type="protein sequence ID" value="MBJ3775713.1"/>
    <property type="molecule type" value="Genomic_DNA"/>
</dbReference>
<comment type="caution">
    <text evidence="3">The sequence shown here is derived from an EMBL/GenBank/DDBJ whole genome shotgun (WGS) entry which is preliminary data.</text>
</comment>
<keyword evidence="1" id="KW-0560">Oxidoreductase</keyword>
<protein>
    <submittedName>
        <fullName evidence="3">FAD-dependent oxidoreductase</fullName>
    </submittedName>
</protein>
<dbReference type="Gene3D" id="3.50.50.60">
    <property type="entry name" value="FAD/NAD(P)-binding domain"/>
    <property type="match status" value="1"/>
</dbReference>
<dbReference type="Pfam" id="PF13510">
    <property type="entry name" value="Fer2_4"/>
    <property type="match status" value="1"/>
</dbReference>
<dbReference type="PANTHER" id="PTHR42949">
    <property type="entry name" value="ANAEROBIC GLYCEROL-3-PHOSPHATE DEHYDROGENASE SUBUNIT B"/>
    <property type="match status" value="1"/>
</dbReference>
<name>A0A934IFU4_9HYPH</name>
<gene>
    <name evidence="3" type="ORF">JCR33_08460</name>
</gene>
<dbReference type="PRINTS" id="PR00469">
    <property type="entry name" value="PNDRDTASEII"/>
</dbReference>
<dbReference type="InterPro" id="IPR027266">
    <property type="entry name" value="TrmE/GcvT-like"/>
</dbReference>
<dbReference type="InterPro" id="IPR042204">
    <property type="entry name" value="2Fe-2S-bd_N"/>
</dbReference>
<evidence type="ECO:0000313" key="3">
    <source>
        <dbReference type="EMBL" id="MBJ3775713.1"/>
    </source>
</evidence>
<dbReference type="AlphaFoldDB" id="A0A934IFU4"/>
<dbReference type="RefSeq" id="WP_198881616.1">
    <property type="nucleotide sequence ID" value="NZ_JAEKJA010000006.1"/>
</dbReference>
<dbReference type="Gene3D" id="3.30.1360.120">
    <property type="entry name" value="Probable tRNA modification gtpase trme, domain 1"/>
    <property type="match status" value="1"/>
</dbReference>
<evidence type="ECO:0000313" key="4">
    <source>
        <dbReference type="Proteomes" id="UP000609531"/>
    </source>
</evidence>
<proteinExistence type="predicted"/>
<dbReference type="Pfam" id="PF12831">
    <property type="entry name" value="FAD_oxidored"/>
    <property type="match status" value="1"/>
</dbReference>
<dbReference type="InterPro" id="IPR006222">
    <property type="entry name" value="GCVT_N"/>
</dbReference>
<evidence type="ECO:0000256" key="1">
    <source>
        <dbReference type="ARBA" id="ARBA00023002"/>
    </source>
</evidence>
<accession>A0A934IFU4</accession>
<dbReference type="PRINTS" id="PR00368">
    <property type="entry name" value="FADPNR"/>
</dbReference>
<dbReference type="InterPro" id="IPR051691">
    <property type="entry name" value="Metab_Enz_Cyan_OpOx_G3PDH"/>
</dbReference>
<dbReference type="InterPro" id="IPR036188">
    <property type="entry name" value="FAD/NAD-bd_sf"/>
</dbReference>
<dbReference type="GO" id="GO:0016491">
    <property type="term" value="F:oxidoreductase activity"/>
    <property type="evidence" value="ECO:0007669"/>
    <property type="project" value="UniProtKB-KW"/>
</dbReference>
<organism evidence="3 4">
    <name type="scientific">Acuticoccus mangrovi</name>
    <dbReference type="NCBI Taxonomy" id="2796142"/>
    <lineage>
        <taxon>Bacteria</taxon>
        <taxon>Pseudomonadati</taxon>
        <taxon>Pseudomonadota</taxon>
        <taxon>Alphaproteobacteria</taxon>
        <taxon>Hyphomicrobiales</taxon>
        <taxon>Amorphaceae</taxon>
        <taxon>Acuticoccus</taxon>
    </lineage>
</organism>
<dbReference type="PANTHER" id="PTHR42949:SF3">
    <property type="entry name" value="ANAEROBIC GLYCEROL-3-PHOSPHATE DEHYDROGENASE SUBUNIT B"/>
    <property type="match status" value="1"/>
</dbReference>
<evidence type="ECO:0000259" key="2">
    <source>
        <dbReference type="Pfam" id="PF01571"/>
    </source>
</evidence>
<keyword evidence="4" id="KW-1185">Reference proteome</keyword>
<dbReference type="Gene3D" id="3.10.20.440">
    <property type="entry name" value="2Fe-2S iron-sulphur cluster binding domain, sarcosine oxidase, alpha subunit, N-terminal domain"/>
    <property type="match status" value="1"/>
</dbReference>
<dbReference type="Pfam" id="PF01571">
    <property type="entry name" value="GCV_T"/>
    <property type="match status" value="1"/>
</dbReference>
<sequence length="835" mass="84503">MFSFEGRAMAGLEGDTVASALLANGERVLGVGPRGRPLGILDDTPFDPGMVVTAEGAPLAVGRPLCEGVALARAPRPRPSGPRALGLGGRLGTALRRFGQRPAPAEGVPVSPHEHAHLHTDVLVIGAGPAGLMAALEAARAGARVVLSEAQRDVGGWLTAVPSTTRLDALAPDAFIARTLGSLRQLEARLLLGAVAIEGATEGVVTLAEPMGAAATLTRLWHVHAREVILATGLAERMLAFRGNDRPGVMRASAVARFARRFGVRAGTEAVLITSGGPADDVAATMAEAGIAVVATVDVAAPRERVMRVVGRQGVEGVEIAAAGRARLVRCDLVAVAGGVVPRTIPGPGSGEERGGWRRVGGAAGVLDLAEALEAGAAAGRAAASGDGVARRISVAGAGRCAAGPEPAIVARADVFLDTRRTLTAADIRRARDPAAILAAAGPGEKGLIAAALGGRAASLLAEAERRQAMPLAEPAVAPVVTRVRRSPVHAAHREAGAVFEHHHGWARPVAFPHAGEGPADAACREALAAREAAALFDASGLGRVLAAGPSLADALRRLSGSTEPVDPAVHRLLPAIGEDGCVLDALQLVPAGEGVHLVGRGPADAVIARLIAIDPELLVADITDVATPFVLHGPQSAVVLDAVLDAPLVEGVRSVGRARATLGGVDVHITPERELGGAGFRIDVPTPFAAAAWVRLANAAWSAGGSIAGWGAARILGVEAGRAPLAAATAAKASAAELGLGLLSSDVRRLLVGLEPLGAAAPSVGARLVATRRRAQKTVALGEVIASERSLFLRRGVALALMTRGAARMGDVLYAVDGRSTTAVRVGPPSALTG</sequence>
<dbReference type="SUPFAM" id="SSF103025">
    <property type="entry name" value="Folate-binding domain"/>
    <property type="match status" value="1"/>
</dbReference>
<dbReference type="Proteomes" id="UP000609531">
    <property type="component" value="Unassembled WGS sequence"/>
</dbReference>